<feature type="active site" description="Charge relay system" evidence="5 6">
    <location>
        <position position="115"/>
    </location>
</feature>
<dbReference type="Gene3D" id="3.40.50.200">
    <property type="entry name" value="Peptidase S8/S53 domain"/>
    <property type="match status" value="1"/>
</dbReference>
<evidence type="ECO:0000313" key="9">
    <source>
        <dbReference type="Proteomes" id="UP000094067"/>
    </source>
</evidence>
<organism evidence="8 9">
    <name type="scientific">Eisenbergiella tayi</name>
    <dbReference type="NCBI Taxonomy" id="1432052"/>
    <lineage>
        <taxon>Bacteria</taxon>
        <taxon>Bacillati</taxon>
        <taxon>Bacillota</taxon>
        <taxon>Clostridia</taxon>
        <taxon>Lachnospirales</taxon>
        <taxon>Lachnospiraceae</taxon>
        <taxon>Eisenbergiella</taxon>
    </lineage>
</organism>
<dbReference type="GO" id="GO:0006508">
    <property type="term" value="P:proteolysis"/>
    <property type="evidence" value="ECO:0007669"/>
    <property type="project" value="UniProtKB-KW"/>
</dbReference>
<feature type="domain" description="Peptidase S8/S53" evidence="7">
    <location>
        <begin position="441"/>
        <end position="566"/>
    </location>
</feature>
<dbReference type="InterPro" id="IPR017310">
    <property type="entry name" value="Pept_S8A_subtilisin_clostridia"/>
</dbReference>
<proteinExistence type="inferred from homology"/>
<dbReference type="Proteomes" id="UP000094067">
    <property type="component" value="Unassembled WGS sequence"/>
</dbReference>
<dbReference type="Pfam" id="PF00082">
    <property type="entry name" value="Peptidase_S8"/>
    <property type="match status" value="2"/>
</dbReference>
<dbReference type="PIRSF" id="PIRSF037894">
    <property type="entry name" value="Subtilisin_rel_CspABC"/>
    <property type="match status" value="1"/>
</dbReference>
<evidence type="ECO:0000256" key="6">
    <source>
        <dbReference type="PROSITE-ProRule" id="PRU01240"/>
    </source>
</evidence>
<name>A0A1E3AA92_9FIRM</name>
<dbReference type="EMBL" id="MCGH01000002">
    <property type="protein sequence ID" value="ODM05684.1"/>
    <property type="molecule type" value="Genomic_DNA"/>
</dbReference>
<evidence type="ECO:0000256" key="3">
    <source>
        <dbReference type="ARBA" id="ARBA00022801"/>
    </source>
</evidence>
<evidence type="ECO:0000256" key="5">
    <source>
        <dbReference type="PIRSR" id="PIRSR615500-1"/>
    </source>
</evidence>
<feature type="active site" description="Charge relay system" evidence="5 6">
    <location>
        <position position="183"/>
    </location>
</feature>
<dbReference type="PROSITE" id="PS51892">
    <property type="entry name" value="SUBTILASE"/>
    <property type="match status" value="1"/>
</dbReference>
<accession>A0A1E3AA92</accession>
<dbReference type="InterPro" id="IPR034045">
    <property type="entry name" value="Pep_S8_CspA-like"/>
</dbReference>
<dbReference type="PANTHER" id="PTHR43806">
    <property type="entry name" value="PEPTIDASE S8"/>
    <property type="match status" value="1"/>
</dbReference>
<dbReference type="InterPro" id="IPR036852">
    <property type="entry name" value="Peptidase_S8/S53_dom_sf"/>
</dbReference>
<dbReference type="AlphaFoldDB" id="A0A1E3AA92"/>
<evidence type="ECO:0000256" key="1">
    <source>
        <dbReference type="ARBA" id="ARBA00011073"/>
    </source>
</evidence>
<dbReference type="SUPFAM" id="SSF52743">
    <property type="entry name" value="Subtilisin-like"/>
    <property type="match status" value="1"/>
</dbReference>
<dbReference type="CDD" id="cd07478">
    <property type="entry name" value="Peptidases_S8_CspA-like"/>
    <property type="match status" value="1"/>
</dbReference>
<comment type="similarity">
    <text evidence="1 6">Belongs to the peptidase S8 family.</text>
</comment>
<dbReference type="RefSeq" id="WP_069151877.1">
    <property type="nucleotide sequence ID" value="NZ_MCGH01000002.1"/>
</dbReference>
<reference evidence="8 9" key="1">
    <citation type="submission" date="2016-07" db="EMBL/GenBank/DDBJ databases">
        <title>Characterization of isolates of Eisenbergiella tayi derived from blood cultures, using whole genome sequencing.</title>
        <authorList>
            <person name="Burdz T."/>
            <person name="Wiebe D."/>
            <person name="Huynh C."/>
            <person name="Bernard K."/>
        </authorList>
    </citation>
    <scope>NUCLEOTIDE SEQUENCE [LARGE SCALE GENOMIC DNA]</scope>
    <source>
        <strain evidence="8 9">NML 110608</strain>
    </source>
</reference>
<feature type="domain" description="Peptidase S8/S53" evidence="7">
    <location>
        <begin position="106"/>
        <end position="306"/>
    </location>
</feature>
<gene>
    <name evidence="8" type="ORF">BEI61_01573</name>
</gene>
<dbReference type="PRINTS" id="PR00723">
    <property type="entry name" value="SUBTILISIN"/>
</dbReference>
<dbReference type="InterPro" id="IPR015500">
    <property type="entry name" value="Peptidase_S8_subtilisin-rel"/>
</dbReference>
<evidence type="ECO:0000256" key="2">
    <source>
        <dbReference type="ARBA" id="ARBA00022670"/>
    </source>
</evidence>
<dbReference type="Gene3D" id="2.60.120.1290">
    <property type="match status" value="1"/>
</dbReference>
<keyword evidence="4 6" id="KW-0720">Serine protease</keyword>
<feature type="active site" description="Charge relay system" evidence="5 6">
    <location>
        <position position="511"/>
    </location>
</feature>
<evidence type="ECO:0000256" key="4">
    <source>
        <dbReference type="ARBA" id="ARBA00022825"/>
    </source>
</evidence>
<dbReference type="InterPro" id="IPR000209">
    <property type="entry name" value="Peptidase_S8/S53_dom"/>
</dbReference>
<dbReference type="InterPro" id="IPR050131">
    <property type="entry name" value="Peptidase_S8_subtilisin-like"/>
</dbReference>
<protein>
    <submittedName>
        <fullName evidence="8">Subtilase family protein</fullName>
    </submittedName>
</protein>
<evidence type="ECO:0000313" key="8">
    <source>
        <dbReference type="EMBL" id="ODM05684.1"/>
    </source>
</evidence>
<dbReference type="PANTHER" id="PTHR43806:SF11">
    <property type="entry name" value="CEREVISIN-RELATED"/>
    <property type="match status" value="1"/>
</dbReference>
<dbReference type="GO" id="GO:0004252">
    <property type="term" value="F:serine-type endopeptidase activity"/>
    <property type="evidence" value="ECO:0007669"/>
    <property type="project" value="UniProtKB-UniRule"/>
</dbReference>
<dbReference type="PATRIC" id="fig|1432052.4.peg.1762"/>
<evidence type="ECO:0000259" key="7">
    <source>
        <dbReference type="Pfam" id="PF00082"/>
    </source>
</evidence>
<keyword evidence="3 6" id="KW-0378">Hydrolase</keyword>
<sequence length="583" mass="63530">MTCKEKILSEDYIDLINYFILPQGRVEGNDDVFCYIPVNERFLSIYYSRAVLPPLGVSSYYYRYIPRLYGLMQPFAPEALDRNFDIQPLVKSGITLIQREPLSLTGRDVVLGFVDTGIDYRNPVFRRADGSTRILAIWDQSVQTGTPPDGYFYGSEYTREQINEALQAEDPLELVPSVDEIGHGTAMASAAAGSALNGGLDFLGAAPDADIVVVKLKQAKQFLRDYYMTPDDVPAYETNDIMLGIKYISSYRIPFEKPSVICLGVGSSFGEHSGSSSLSQYISSVGSEINQAVIVAAGNEGNSAHHFSGHIDAGQSIRVEMMVSENTRGFLLELWGRIPDFYSVTVRSPGGEIVPPVSGRLGQSVQYTFVYEKTKVLLDYQTIESESGNEVAVMRFEAPSTGLWTVIITREGGDGPGNVDMWLPLRQFVDGRVEFLQPTPETTITAPGFAQPPITVSAYNSRNNSFYINSGQGFSSEGGIKPDIAAPGVDISIVSGTVQGKAVVGTSTGTSLSAALAAGAAAQFMQWAVVEHNSPYVGGVAVRNYFLRGAARDSSYSYPNRQWGYGRLDMEGVFNWIAGLPAQ</sequence>
<comment type="caution">
    <text evidence="8">The sequence shown here is derived from an EMBL/GenBank/DDBJ whole genome shotgun (WGS) entry which is preliminary data.</text>
</comment>
<keyword evidence="2 6" id="KW-0645">Protease</keyword>